<keyword evidence="1 4" id="KW-0808">Transferase</keyword>
<dbReference type="PANTHER" id="PTHR43420:SF12">
    <property type="entry name" value="N-ACETYLTRANSFERASE DOMAIN-CONTAINING PROTEIN"/>
    <property type="match status" value="1"/>
</dbReference>
<name>A0A4R3IC54_9GAMM</name>
<evidence type="ECO:0000313" key="5">
    <source>
        <dbReference type="Proteomes" id="UP000295793"/>
    </source>
</evidence>
<dbReference type="EMBL" id="SLZR01000002">
    <property type="protein sequence ID" value="TCS43136.1"/>
    <property type="molecule type" value="Genomic_DNA"/>
</dbReference>
<keyword evidence="5" id="KW-1185">Reference proteome</keyword>
<dbReference type="PROSITE" id="PS51186">
    <property type="entry name" value="GNAT"/>
    <property type="match status" value="1"/>
</dbReference>
<dbReference type="InterPro" id="IPR050680">
    <property type="entry name" value="YpeA/RimI_acetyltransf"/>
</dbReference>
<protein>
    <submittedName>
        <fullName evidence="4">Acetyltransferase (GNAT) family protein</fullName>
    </submittedName>
</protein>
<dbReference type="Gene3D" id="3.40.630.30">
    <property type="match status" value="1"/>
</dbReference>
<dbReference type="PANTHER" id="PTHR43420">
    <property type="entry name" value="ACETYLTRANSFERASE"/>
    <property type="match status" value="1"/>
</dbReference>
<proteinExistence type="predicted"/>
<evidence type="ECO:0000259" key="3">
    <source>
        <dbReference type="PROSITE" id="PS51186"/>
    </source>
</evidence>
<comment type="caution">
    <text evidence="4">The sequence shown here is derived from an EMBL/GenBank/DDBJ whole genome shotgun (WGS) entry which is preliminary data.</text>
</comment>
<gene>
    <name evidence="4" type="ORF">BCF53_102161</name>
</gene>
<evidence type="ECO:0000256" key="2">
    <source>
        <dbReference type="ARBA" id="ARBA00023315"/>
    </source>
</evidence>
<dbReference type="Proteomes" id="UP000295793">
    <property type="component" value="Unassembled WGS sequence"/>
</dbReference>
<accession>A0A4R3IC54</accession>
<dbReference type="SUPFAM" id="SSF55729">
    <property type="entry name" value="Acyl-CoA N-acyltransferases (Nat)"/>
    <property type="match status" value="1"/>
</dbReference>
<dbReference type="AlphaFoldDB" id="A0A4R3IC54"/>
<keyword evidence="2" id="KW-0012">Acyltransferase</keyword>
<dbReference type="Pfam" id="PF00583">
    <property type="entry name" value="Acetyltransf_1"/>
    <property type="match status" value="1"/>
</dbReference>
<dbReference type="CDD" id="cd04301">
    <property type="entry name" value="NAT_SF"/>
    <property type="match status" value="1"/>
</dbReference>
<dbReference type="InterPro" id="IPR000182">
    <property type="entry name" value="GNAT_dom"/>
</dbReference>
<feature type="domain" description="N-acetyltransferase" evidence="3">
    <location>
        <begin position="8"/>
        <end position="160"/>
    </location>
</feature>
<organism evidence="4 5">
    <name type="scientific">Reinekea marinisedimentorum</name>
    <dbReference type="NCBI Taxonomy" id="230495"/>
    <lineage>
        <taxon>Bacteria</taxon>
        <taxon>Pseudomonadati</taxon>
        <taxon>Pseudomonadota</taxon>
        <taxon>Gammaproteobacteria</taxon>
        <taxon>Oceanospirillales</taxon>
        <taxon>Saccharospirillaceae</taxon>
        <taxon>Reinekea</taxon>
    </lineage>
</organism>
<dbReference type="GO" id="GO:0016747">
    <property type="term" value="F:acyltransferase activity, transferring groups other than amino-acyl groups"/>
    <property type="evidence" value="ECO:0007669"/>
    <property type="project" value="InterPro"/>
</dbReference>
<evidence type="ECO:0000313" key="4">
    <source>
        <dbReference type="EMBL" id="TCS43136.1"/>
    </source>
</evidence>
<sequence length="160" mass="17497">MKIAIEQVDYRDNTQAEQLVGLLNDYAKDAMGGGEPLPEFVKSNLAVALQDVPGAVSFICYVEGEPAGFINCIPGFSTFKCKPLLNIHDLAVNKKFRGLGLSQKLLAAAEQTARDRGCCKVTLEVLSGNDVAKNSYRKFGFADYQLDEKAGTALFWQKDL</sequence>
<dbReference type="RefSeq" id="WP_243645758.1">
    <property type="nucleotide sequence ID" value="NZ_SLZR01000002.1"/>
</dbReference>
<dbReference type="InterPro" id="IPR016181">
    <property type="entry name" value="Acyl_CoA_acyltransferase"/>
</dbReference>
<reference evidence="4 5" key="1">
    <citation type="submission" date="2019-03" db="EMBL/GenBank/DDBJ databases">
        <title>Genomic Encyclopedia of Archaeal and Bacterial Type Strains, Phase II (KMG-II): from individual species to whole genera.</title>
        <authorList>
            <person name="Goeker M."/>
        </authorList>
    </citation>
    <scope>NUCLEOTIDE SEQUENCE [LARGE SCALE GENOMIC DNA]</scope>
    <source>
        <strain evidence="4 5">DSM 15388</strain>
    </source>
</reference>
<evidence type="ECO:0000256" key="1">
    <source>
        <dbReference type="ARBA" id="ARBA00022679"/>
    </source>
</evidence>